<proteinExistence type="predicted"/>
<gene>
    <name evidence="1" type="ORF">CHM34_06775</name>
</gene>
<reference evidence="1 2" key="1">
    <citation type="submission" date="2017-07" db="EMBL/GenBank/DDBJ databases">
        <title>The genome sequence of Paludifilum halophilum highlights mechanisms for microbial adaptation to high salt environemnts.</title>
        <authorList>
            <person name="Belbahri L."/>
        </authorList>
    </citation>
    <scope>NUCLEOTIDE SEQUENCE [LARGE SCALE GENOMIC DNA]</scope>
    <source>
        <strain evidence="1 2">DSM 102817</strain>
    </source>
</reference>
<dbReference type="AlphaFoldDB" id="A0A235B8A5"/>
<name>A0A235B8A5_9BACL</name>
<organism evidence="1 2">
    <name type="scientific">Paludifilum halophilum</name>
    <dbReference type="NCBI Taxonomy" id="1642702"/>
    <lineage>
        <taxon>Bacteria</taxon>
        <taxon>Bacillati</taxon>
        <taxon>Bacillota</taxon>
        <taxon>Bacilli</taxon>
        <taxon>Bacillales</taxon>
        <taxon>Thermoactinomycetaceae</taxon>
        <taxon>Paludifilum</taxon>
    </lineage>
</organism>
<comment type="caution">
    <text evidence="1">The sequence shown here is derived from an EMBL/GenBank/DDBJ whole genome shotgun (WGS) entry which is preliminary data.</text>
</comment>
<evidence type="ECO:0000313" key="1">
    <source>
        <dbReference type="EMBL" id="OYD08524.1"/>
    </source>
</evidence>
<dbReference type="RefSeq" id="WP_094263829.1">
    <property type="nucleotide sequence ID" value="NZ_NOWF01000003.1"/>
</dbReference>
<dbReference type="Proteomes" id="UP000215459">
    <property type="component" value="Unassembled WGS sequence"/>
</dbReference>
<dbReference type="EMBL" id="NOWF01000003">
    <property type="protein sequence ID" value="OYD08524.1"/>
    <property type="molecule type" value="Genomic_DNA"/>
</dbReference>
<accession>A0A235B8A5</accession>
<evidence type="ECO:0000313" key="2">
    <source>
        <dbReference type="Proteomes" id="UP000215459"/>
    </source>
</evidence>
<sequence length="65" mass="7399">MDERNMKISLVFKVQEDGQEENEVVTIYDIVSAEDNVNLSHIAAMAEQLLRRVANAVEKETYEGD</sequence>
<keyword evidence="2" id="KW-1185">Reference proteome</keyword>
<protein>
    <submittedName>
        <fullName evidence="1">Uncharacterized protein</fullName>
    </submittedName>
</protein>